<evidence type="ECO:0000313" key="3">
    <source>
        <dbReference type="EMBL" id="GAA0610260.1"/>
    </source>
</evidence>
<feature type="region of interest" description="Disordered" evidence="1">
    <location>
        <begin position="1"/>
        <end position="60"/>
    </location>
</feature>
<proteinExistence type="predicted"/>
<feature type="domain" description="LysM" evidence="2">
    <location>
        <begin position="455"/>
        <end position="499"/>
    </location>
</feature>
<feature type="compositionally biased region" description="Basic and acidic residues" evidence="1">
    <location>
        <begin position="355"/>
        <end position="373"/>
    </location>
</feature>
<evidence type="ECO:0000313" key="4">
    <source>
        <dbReference type="Proteomes" id="UP001500957"/>
    </source>
</evidence>
<dbReference type="PANTHER" id="PTHR33734:SF22">
    <property type="entry name" value="MEMBRANE-BOUND LYTIC MUREIN TRANSGLYCOSYLASE D"/>
    <property type="match status" value="1"/>
</dbReference>
<feature type="region of interest" description="Disordered" evidence="1">
    <location>
        <begin position="336"/>
        <end position="378"/>
    </location>
</feature>
<dbReference type="Pfam" id="PF26571">
    <property type="entry name" value="VldE"/>
    <property type="match status" value="1"/>
</dbReference>
<sequence length="502" mass="54405">MPESEQTGGGRHRRRRRERASDEALTPLPGGLPPRAPWRRAKADEAAWTPLPTPGSTLRPIGATPVPSLAAGGFVRPLPKKGSGDVLTLDAPPELDPLGRLTSPTPVGPDDLIDPLADVRRRSATVVAGVVTGAVTLPPMFGLSPANAAIEPKPNPTPAVVLPTGVEDFSPYLGQVSCDPNAKPGVVAFSQLVLSYWGRGGSYGITRPCNIGGQSEHKEGRAWDFRLDPNSYEDQVAGQRIIDWLLADDALNARRLGIMYIIWNERIWATYQREDGWRAYKGPDNHTSHIHFSFSWNGAMKRTSWWTGTVSPIEYGPCQKYIGEKVPVYGKKINLAPCPKPKAKPKPKPDPVTSKPDKPKNDKPKADAPKADKPATTTKYKTITVKSGQTVGGLAKKHKTTVAKIVKLNKLANPNRIYVGQKLRVPVKVTSTKKSNSGTKASSTKTPAKTPTVVRIHVVQRGDTVGGLATRFHSTIAAIVKANDLKNPNMIYPGQKLRIPKV</sequence>
<dbReference type="EMBL" id="BAAAHE010000008">
    <property type="protein sequence ID" value="GAA0610260.1"/>
    <property type="molecule type" value="Genomic_DNA"/>
</dbReference>
<keyword evidence="4" id="KW-1185">Reference proteome</keyword>
<dbReference type="PROSITE" id="PS51782">
    <property type="entry name" value="LYSM"/>
    <property type="match status" value="2"/>
</dbReference>
<feature type="compositionally biased region" description="Polar residues" evidence="1">
    <location>
        <begin position="429"/>
        <end position="438"/>
    </location>
</feature>
<dbReference type="InterPro" id="IPR036779">
    <property type="entry name" value="LysM_dom_sf"/>
</dbReference>
<dbReference type="PANTHER" id="PTHR33734">
    <property type="entry name" value="LYSM DOMAIN-CONTAINING GPI-ANCHORED PROTEIN 2"/>
    <property type="match status" value="1"/>
</dbReference>
<evidence type="ECO:0000256" key="1">
    <source>
        <dbReference type="SAM" id="MobiDB-lite"/>
    </source>
</evidence>
<reference evidence="3 4" key="1">
    <citation type="journal article" date="2019" name="Int. J. Syst. Evol. Microbiol.">
        <title>The Global Catalogue of Microorganisms (GCM) 10K type strain sequencing project: providing services to taxonomists for standard genome sequencing and annotation.</title>
        <authorList>
            <consortium name="The Broad Institute Genomics Platform"/>
            <consortium name="The Broad Institute Genome Sequencing Center for Infectious Disease"/>
            <person name="Wu L."/>
            <person name="Ma J."/>
        </authorList>
    </citation>
    <scope>NUCLEOTIDE SEQUENCE [LARGE SCALE GENOMIC DNA]</scope>
    <source>
        <strain evidence="3 4">JCM 10671</strain>
    </source>
</reference>
<dbReference type="Pfam" id="PF01476">
    <property type="entry name" value="LysM"/>
    <property type="match status" value="2"/>
</dbReference>
<dbReference type="SMART" id="SM00257">
    <property type="entry name" value="LysM"/>
    <property type="match status" value="2"/>
</dbReference>
<protein>
    <recommendedName>
        <fullName evidence="2">LysM domain-containing protein</fullName>
    </recommendedName>
</protein>
<gene>
    <name evidence="3" type="ORF">GCM10009547_10350</name>
</gene>
<feature type="compositionally biased region" description="Low complexity" evidence="1">
    <location>
        <begin position="439"/>
        <end position="449"/>
    </location>
</feature>
<evidence type="ECO:0000259" key="2">
    <source>
        <dbReference type="PROSITE" id="PS51782"/>
    </source>
</evidence>
<dbReference type="SUPFAM" id="SSF54106">
    <property type="entry name" value="LysM domain"/>
    <property type="match status" value="2"/>
</dbReference>
<organism evidence="3 4">
    <name type="scientific">Sporichthya brevicatena</name>
    <dbReference type="NCBI Taxonomy" id="171442"/>
    <lineage>
        <taxon>Bacteria</taxon>
        <taxon>Bacillati</taxon>
        <taxon>Actinomycetota</taxon>
        <taxon>Actinomycetes</taxon>
        <taxon>Sporichthyales</taxon>
        <taxon>Sporichthyaceae</taxon>
        <taxon>Sporichthya</taxon>
    </lineage>
</organism>
<dbReference type="Gene3D" id="3.10.350.10">
    <property type="entry name" value="LysM domain"/>
    <property type="match status" value="2"/>
</dbReference>
<name>A0ABN1GF75_9ACTN</name>
<accession>A0ABN1GF75</accession>
<feature type="domain" description="LysM" evidence="2">
    <location>
        <begin position="381"/>
        <end position="425"/>
    </location>
</feature>
<comment type="caution">
    <text evidence="3">The sequence shown here is derived from an EMBL/GenBank/DDBJ whole genome shotgun (WGS) entry which is preliminary data.</text>
</comment>
<dbReference type="InterPro" id="IPR018392">
    <property type="entry name" value="LysM"/>
</dbReference>
<dbReference type="CDD" id="cd00118">
    <property type="entry name" value="LysM"/>
    <property type="match status" value="2"/>
</dbReference>
<feature type="region of interest" description="Disordered" evidence="1">
    <location>
        <begin position="429"/>
        <end position="449"/>
    </location>
</feature>
<dbReference type="InterPro" id="IPR058593">
    <property type="entry name" value="ARB_07466-like_C"/>
</dbReference>
<dbReference type="RefSeq" id="WP_344602336.1">
    <property type="nucleotide sequence ID" value="NZ_BAAAHE010000008.1"/>
</dbReference>
<dbReference type="Proteomes" id="UP001500957">
    <property type="component" value="Unassembled WGS sequence"/>
</dbReference>